<reference evidence="2" key="1">
    <citation type="journal article" date="2024" name="Proc. Natl. Acad. Sci. U.S.A.">
        <title>Extraordinary preservation of gene collinearity over three hundred million years revealed in homosporous lycophytes.</title>
        <authorList>
            <person name="Li C."/>
            <person name="Wickell D."/>
            <person name="Kuo L.Y."/>
            <person name="Chen X."/>
            <person name="Nie B."/>
            <person name="Liao X."/>
            <person name="Peng D."/>
            <person name="Ji J."/>
            <person name="Jenkins J."/>
            <person name="Williams M."/>
            <person name="Shu S."/>
            <person name="Plott C."/>
            <person name="Barry K."/>
            <person name="Rajasekar S."/>
            <person name="Grimwood J."/>
            <person name="Han X."/>
            <person name="Sun S."/>
            <person name="Hou Z."/>
            <person name="He W."/>
            <person name="Dai G."/>
            <person name="Sun C."/>
            <person name="Schmutz J."/>
            <person name="Leebens-Mack J.H."/>
            <person name="Li F.W."/>
            <person name="Wang L."/>
        </authorList>
    </citation>
    <scope>NUCLEOTIDE SEQUENCE [LARGE SCALE GENOMIC DNA]</scope>
    <source>
        <strain evidence="2">cv. PW_Plant_1</strain>
    </source>
</reference>
<name>A0ACC2EWN9_DIPCM</name>
<evidence type="ECO:0000313" key="1">
    <source>
        <dbReference type="EMBL" id="KAJ7570903.1"/>
    </source>
</evidence>
<protein>
    <submittedName>
        <fullName evidence="1">Uncharacterized protein</fullName>
    </submittedName>
</protein>
<gene>
    <name evidence="1" type="ORF">O6H91_01G139100</name>
</gene>
<dbReference type="Proteomes" id="UP001162992">
    <property type="component" value="Chromosome 1"/>
</dbReference>
<sequence>MNSKRISILLTHLGLWILPLLQVAHTAPPPPVECLSTSGYGCTVSSTYGVWPDRSTCKVAKVLYPTTEQELVAAVADGVKNHTKIKVVSKYSHSIPKLVCPGGDEGMLISTRDYARTIAVNTSSLTATVDSGVELRELVDGIAAHGMALPHSPYWDGVSVGGLLSTGAHGSSLWGRGSAVHEYVIGMRLVIPASPEEGFAKIIELVEGDEDLNAAKVSFGVLGVISQVTLTLQPLFKRSVTNNFTSDDGLEDNIAPFGLQNEFGDVLWYPSMGKAIYRVDNRAVNTTRGDGVNDFIGFRQTSSVFAELRRSAEEVSEETMNADLKCKLAEAQVALFVELGAGLKNNDFVFTGYPVIGYQNLIQTAGNCQNAPDENPPELVCAWDPRVKGLFFHQTAVSISISQISSFISDVKKLRDADPSSLCGVDLYSGFFMRYVKKSTAYLGKTEDVVDIDITYYRSDKATTPRLNEDVLEEIEQMALFKYKGLPHWGKNRNLGFENVTSKYPDLPKFLDVRRRFDPQALFSSEWSDAVLGIVPEGVSILKDNCALEGLCICSEDRHCAPDSGYFCKPGHVFRDARVCRYNASLSEPLTGDRRCGSDLQSQM</sequence>
<comment type="caution">
    <text evidence="1">The sequence shown here is derived from an EMBL/GenBank/DDBJ whole genome shotgun (WGS) entry which is preliminary data.</text>
</comment>
<dbReference type="EMBL" id="CM055092">
    <property type="protein sequence ID" value="KAJ7570903.1"/>
    <property type="molecule type" value="Genomic_DNA"/>
</dbReference>
<proteinExistence type="predicted"/>
<organism evidence="1 2">
    <name type="scientific">Diphasiastrum complanatum</name>
    <name type="common">Issler's clubmoss</name>
    <name type="synonym">Lycopodium complanatum</name>
    <dbReference type="NCBI Taxonomy" id="34168"/>
    <lineage>
        <taxon>Eukaryota</taxon>
        <taxon>Viridiplantae</taxon>
        <taxon>Streptophyta</taxon>
        <taxon>Embryophyta</taxon>
        <taxon>Tracheophyta</taxon>
        <taxon>Lycopodiopsida</taxon>
        <taxon>Lycopodiales</taxon>
        <taxon>Lycopodiaceae</taxon>
        <taxon>Lycopodioideae</taxon>
        <taxon>Diphasiastrum</taxon>
    </lineage>
</organism>
<keyword evidence="2" id="KW-1185">Reference proteome</keyword>
<evidence type="ECO:0000313" key="2">
    <source>
        <dbReference type="Proteomes" id="UP001162992"/>
    </source>
</evidence>
<accession>A0ACC2EWN9</accession>